<name>A0A328DS88_9ASTE</name>
<dbReference type="InterPro" id="IPR051183">
    <property type="entry name" value="U1_U11-U12_snRNP_70-35kDa"/>
</dbReference>
<dbReference type="InterPro" id="IPR012677">
    <property type="entry name" value="Nucleotide-bd_a/b_plait_sf"/>
</dbReference>
<keyword evidence="6" id="KW-1185">Reference proteome</keyword>
<reference evidence="5 6" key="1">
    <citation type="submission" date="2018-06" db="EMBL/GenBank/DDBJ databases">
        <title>The Genome of Cuscuta australis (Dodder) Provides Insight into the Evolution of Plant Parasitism.</title>
        <authorList>
            <person name="Liu H."/>
        </authorList>
    </citation>
    <scope>NUCLEOTIDE SEQUENCE [LARGE SCALE GENOMIC DNA]</scope>
    <source>
        <strain evidence="6">cv. Yunnan</strain>
        <tissue evidence="5">Vines</tissue>
    </source>
</reference>
<dbReference type="PANTHER" id="PTHR13952:SF21">
    <property type="entry name" value="POLYNUCLEOTIDE ADENYLYLTRANSFERASE DOMAIN_RNA RECOGNITION MOTIF PROTEIN-RELATED"/>
    <property type="match status" value="1"/>
</dbReference>
<accession>A0A328DS88</accession>
<evidence type="ECO:0000313" key="5">
    <source>
        <dbReference type="EMBL" id="RAL48140.1"/>
    </source>
</evidence>
<feature type="domain" description="RRM" evidence="4">
    <location>
        <begin position="438"/>
        <end position="514"/>
    </location>
</feature>
<dbReference type="InterPro" id="IPR035979">
    <property type="entry name" value="RBD_domain_sf"/>
</dbReference>
<sequence length="563" mass="63928">MPSSSRIVNQETTQGFADNLLQEVKGRVESVETKSDANLILVKGTVQGLDETPHFVEGVDVRKKTLIVDNLSSQAGISDIIDFFEDVGKVVQVTRVVDHMGFDLGSGSVEFASANEAKKAQEKKNGDYLCGEKITLGLAKITPYPHTPRFCLEHKRWYEDYIRQESFPIGEEEIPPHFFKAIAARKETIFVANLSPQTRMFNIIKFFQTIGAVSSVRLIVNHEGRHVGFCFVDFADDYDAKMALEEWNGEYLHDHSIFLEGAKTAPSSPRPKYSIAEKLWYEDNLLQKSLDKTQEGNDKTPNDVEVVALREKTLFIDNLSRETKISDIINFFKDVGEVVHVRLVVNPKGKHLGYGFVQFASAEKAKKARERKSGEYLCGNYITLGVTEIAPQEPRPMYCIDHKVWYEDYLQGESLLIEEDEAVEGLDAFVEEASARNRTVFMDNLPAGIKIGDIARFFQDVGKVSVRFIVDCEGECVGCGFAKFASAVEAKKALKKKCRNRYRSRYIYLGMVEIAPYPLRPKYNLAENFWNEDFSRKDHVRAKENNMKKQPCGMKTTFEEKTF</sequence>
<dbReference type="AlphaFoldDB" id="A0A328DS88"/>
<comment type="caution">
    <text evidence="5">The sequence shown here is derived from an EMBL/GenBank/DDBJ whole genome shotgun (WGS) entry which is preliminary data.</text>
</comment>
<feature type="domain" description="RRM" evidence="4">
    <location>
        <begin position="187"/>
        <end position="264"/>
    </location>
</feature>
<dbReference type="Gene3D" id="3.30.70.330">
    <property type="match status" value="4"/>
</dbReference>
<keyword evidence="3" id="KW-0694">RNA-binding</keyword>
<dbReference type="CDD" id="cd00590">
    <property type="entry name" value="RRM_SF"/>
    <property type="match status" value="2"/>
</dbReference>
<feature type="domain" description="RRM" evidence="4">
    <location>
        <begin position="312"/>
        <end position="389"/>
    </location>
</feature>
<dbReference type="InterPro" id="IPR000504">
    <property type="entry name" value="RRM_dom"/>
</dbReference>
<dbReference type="Pfam" id="PF00076">
    <property type="entry name" value="RRM_1"/>
    <property type="match status" value="4"/>
</dbReference>
<evidence type="ECO:0000259" key="4">
    <source>
        <dbReference type="PROSITE" id="PS50102"/>
    </source>
</evidence>
<dbReference type="GO" id="GO:0071004">
    <property type="term" value="C:U2-type prespliceosome"/>
    <property type="evidence" value="ECO:0007669"/>
    <property type="project" value="TreeGrafter"/>
</dbReference>
<dbReference type="EMBL" id="NQVE01000098">
    <property type="protein sequence ID" value="RAL48140.1"/>
    <property type="molecule type" value="Genomic_DNA"/>
</dbReference>
<evidence type="ECO:0000256" key="1">
    <source>
        <dbReference type="ARBA" id="ARBA00004123"/>
    </source>
</evidence>
<dbReference type="PROSITE" id="PS50102">
    <property type="entry name" value="RRM"/>
    <property type="match status" value="4"/>
</dbReference>
<dbReference type="GO" id="GO:0000398">
    <property type="term" value="P:mRNA splicing, via spliceosome"/>
    <property type="evidence" value="ECO:0007669"/>
    <property type="project" value="TreeGrafter"/>
</dbReference>
<comment type="subcellular location">
    <subcellularLocation>
        <location evidence="1">Nucleus</location>
    </subcellularLocation>
</comment>
<proteinExistence type="predicted"/>
<dbReference type="PANTHER" id="PTHR13952">
    <property type="entry name" value="U1 SMALL NUCLEAR RIBONUCLEOPROTEIN 70 KD"/>
    <property type="match status" value="1"/>
</dbReference>
<dbReference type="GO" id="GO:0030619">
    <property type="term" value="F:U1 snRNA binding"/>
    <property type="evidence" value="ECO:0007669"/>
    <property type="project" value="TreeGrafter"/>
</dbReference>
<evidence type="ECO:0000313" key="6">
    <source>
        <dbReference type="Proteomes" id="UP000249390"/>
    </source>
</evidence>
<protein>
    <recommendedName>
        <fullName evidence="4">RRM domain-containing protein</fullName>
    </recommendedName>
</protein>
<evidence type="ECO:0000256" key="3">
    <source>
        <dbReference type="PROSITE-ProRule" id="PRU00176"/>
    </source>
</evidence>
<dbReference type="SUPFAM" id="SSF54928">
    <property type="entry name" value="RNA-binding domain, RBD"/>
    <property type="match status" value="3"/>
</dbReference>
<organism evidence="5 6">
    <name type="scientific">Cuscuta australis</name>
    <dbReference type="NCBI Taxonomy" id="267555"/>
    <lineage>
        <taxon>Eukaryota</taxon>
        <taxon>Viridiplantae</taxon>
        <taxon>Streptophyta</taxon>
        <taxon>Embryophyta</taxon>
        <taxon>Tracheophyta</taxon>
        <taxon>Spermatophyta</taxon>
        <taxon>Magnoliopsida</taxon>
        <taxon>eudicotyledons</taxon>
        <taxon>Gunneridae</taxon>
        <taxon>Pentapetalae</taxon>
        <taxon>asterids</taxon>
        <taxon>lamiids</taxon>
        <taxon>Solanales</taxon>
        <taxon>Convolvulaceae</taxon>
        <taxon>Cuscuteae</taxon>
        <taxon>Cuscuta</taxon>
        <taxon>Cuscuta subgen. Grammica</taxon>
        <taxon>Cuscuta sect. Cleistogrammica</taxon>
    </lineage>
</organism>
<dbReference type="GO" id="GO:0071011">
    <property type="term" value="C:precatalytic spliceosome"/>
    <property type="evidence" value="ECO:0007669"/>
    <property type="project" value="TreeGrafter"/>
</dbReference>
<dbReference type="Proteomes" id="UP000249390">
    <property type="component" value="Unassembled WGS sequence"/>
</dbReference>
<dbReference type="GO" id="GO:0005685">
    <property type="term" value="C:U1 snRNP"/>
    <property type="evidence" value="ECO:0007669"/>
    <property type="project" value="TreeGrafter"/>
</dbReference>
<evidence type="ECO:0000256" key="2">
    <source>
        <dbReference type="ARBA" id="ARBA00023242"/>
    </source>
</evidence>
<gene>
    <name evidence="5" type="ORF">DM860_005564</name>
</gene>
<dbReference type="SMART" id="SM00360">
    <property type="entry name" value="RRM"/>
    <property type="match status" value="4"/>
</dbReference>
<keyword evidence="2" id="KW-0539">Nucleus</keyword>
<feature type="domain" description="RRM" evidence="4">
    <location>
        <begin position="64"/>
        <end position="141"/>
    </location>
</feature>
<dbReference type="GO" id="GO:0003729">
    <property type="term" value="F:mRNA binding"/>
    <property type="evidence" value="ECO:0007669"/>
    <property type="project" value="TreeGrafter"/>
</dbReference>